<gene>
    <name evidence="1" type="ORF">A2164_00200</name>
</gene>
<dbReference type="Proteomes" id="UP000176317">
    <property type="component" value="Unassembled WGS sequence"/>
</dbReference>
<dbReference type="CDD" id="cd02440">
    <property type="entry name" value="AdoMet_MTases"/>
    <property type="match status" value="1"/>
</dbReference>
<dbReference type="InterPro" id="IPR029063">
    <property type="entry name" value="SAM-dependent_MTases_sf"/>
</dbReference>
<proteinExistence type="predicted"/>
<evidence type="ECO:0000313" key="2">
    <source>
        <dbReference type="Proteomes" id="UP000176317"/>
    </source>
</evidence>
<protein>
    <submittedName>
        <fullName evidence="1">Uncharacterized protein</fullName>
    </submittedName>
</protein>
<accession>A0A1F5G465</accession>
<organism evidence="1 2">
    <name type="scientific">Candidatus Curtissbacteria bacterium RBG_13_35_7</name>
    <dbReference type="NCBI Taxonomy" id="1797705"/>
    <lineage>
        <taxon>Bacteria</taxon>
        <taxon>Candidatus Curtissiibacteriota</taxon>
    </lineage>
</organism>
<dbReference type="EMBL" id="MFAT01000021">
    <property type="protein sequence ID" value="OGD86670.1"/>
    <property type="molecule type" value="Genomic_DNA"/>
</dbReference>
<name>A0A1F5G465_9BACT</name>
<dbReference type="AlphaFoldDB" id="A0A1F5G465"/>
<dbReference type="Pfam" id="PF13489">
    <property type="entry name" value="Methyltransf_23"/>
    <property type="match status" value="1"/>
</dbReference>
<reference evidence="1 2" key="1">
    <citation type="journal article" date="2016" name="Nat. Commun.">
        <title>Thousands of microbial genomes shed light on interconnected biogeochemical processes in an aquifer system.</title>
        <authorList>
            <person name="Anantharaman K."/>
            <person name="Brown C.T."/>
            <person name="Hug L.A."/>
            <person name="Sharon I."/>
            <person name="Castelle C.J."/>
            <person name="Probst A.J."/>
            <person name="Thomas B.C."/>
            <person name="Singh A."/>
            <person name="Wilkins M.J."/>
            <person name="Karaoz U."/>
            <person name="Brodie E.L."/>
            <person name="Williams K.H."/>
            <person name="Hubbard S.S."/>
            <person name="Banfield J.F."/>
        </authorList>
    </citation>
    <scope>NUCLEOTIDE SEQUENCE [LARGE SCALE GENOMIC DNA]</scope>
</reference>
<sequence>MIDWTDKKISEFISSFKWYQPFNMPPLDNIQGHFGFLDRETLNPALLPRSLKGKTFLEIGCNTGKYCLEAKLRGAKKVVGIDPDRKWIQRAKTICQILGIKDITYLNLPGQKIDKLGTFDYVAMFSVIHLKGIKDPMLLLKKAYGATNEIFITEIFTRFFWRHMNKFGLKLFLKYPYPTIQAFKEILKNNIGFRYVEYAGKNKNDRDLFVCFK</sequence>
<dbReference type="SUPFAM" id="SSF53335">
    <property type="entry name" value="S-adenosyl-L-methionine-dependent methyltransferases"/>
    <property type="match status" value="1"/>
</dbReference>
<dbReference type="Gene3D" id="3.40.50.150">
    <property type="entry name" value="Vaccinia Virus protein VP39"/>
    <property type="match status" value="1"/>
</dbReference>
<comment type="caution">
    <text evidence="1">The sequence shown here is derived from an EMBL/GenBank/DDBJ whole genome shotgun (WGS) entry which is preliminary data.</text>
</comment>
<evidence type="ECO:0000313" key="1">
    <source>
        <dbReference type="EMBL" id="OGD86670.1"/>
    </source>
</evidence>